<dbReference type="EMBL" id="JBHSQJ010000046">
    <property type="protein sequence ID" value="MFC5907942.1"/>
    <property type="molecule type" value="Genomic_DNA"/>
</dbReference>
<gene>
    <name evidence="1" type="ORF">ACFP3V_12040</name>
</gene>
<protein>
    <submittedName>
        <fullName evidence="1">Uncharacterized protein</fullName>
    </submittedName>
</protein>
<dbReference type="RefSeq" id="WP_380582865.1">
    <property type="nucleotide sequence ID" value="NZ_JBHSQJ010000046.1"/>
</dbReference>
<comment type="caution">
    <text evidence="1">The sequence shown here is derived from an EMBL/GenBank/DDBJ whole genome shotgun (WGS) entry which is preliminary data.</text>
</comment>
<dbReference type="SUPFAM" id="SSF53756">
    <property type="entry name" value="UDP-Glycosyltransferase/glycogen phosphorylase"/>
    <property type="match status" value="1"/>
</dbReference>
<keyword evidence="2" id="KW-1185">Reference proteome</keyword>
<dbReference type="Proteomes" id="UP001596174">
    <property type="component" value="Unassembled WGS sequence"/>
</dbReference>
<evidence type="ECO:0000313" key="1">
    <source>
        <dbReference type="EMBL" id="MFC5907942.1"/>
    </source>
</evidence>
<evidence type="ECO:0000313" key="2">
    <source>
        <dbReference type="Proteomes" id="UP001596174"/>
    </source>
</evidence>
<name>A0ABW1G366_9ACTN</name>
<organism evidence="1 2">
    <name type="scientific">Streptacidiphilus monticola</name>
    <dbReference type="NCBI Taxonomy" id="2161674"/>
    <lineage>
        <taxon>Bacteria</taxon>
        <taxon>Bacillati</taxon>
        <taxon>Actinomycetota</taxon>
        <taxon>Actinomycetes</taxon>
        <taxon>Kitasatosporales</taxon>
        <taxon>Streptomycetaceae</taxon>
        <taxon>Streptacidiphilus</taxon>
    </lineage>
</organism>
<sequence length="90" mass="9856">MDREPVGHARVVRLAGDSFRCRAARLRQPLGVAPRAVPLRRLTAGTLAAALAQAVTDPAYRRHGRRLAHLLRAEDAITPVATTVERLTRT</sequence>
<proteinExistence type="predicted"/>
<reference evidence="2" key="1">
    <citation type="journal article" date="2019" name="Int. J. Syst. Evol. Microbiol.">
        <title>The Global Catalogue of Microorganisms (GCM) 10K type strain sequencing project: providing services to taxonomists for standard genome sequencing and annotation.</title>
        <authorList>
            <consortium name="The Broad Institute Genomics Platform"/>
            <consortium name="The Broad Institute Genome Sequencing Center for Infectious Disease"/>
            <person name="Wu L."/>
            <person name="Ma J."/>
        </authorList>
    </citation>
    <scope>NUCLEOTIDE SEQUENCE [LARGE SCALE GENOMIC DNA]</scope>
    <source>
        <strain evidence="2">JCM 4816</strain>
    </source>
</reference>
<accession>A0ABW1G366</accession>